<evidence type="ECO:0000256" key="2">
    <source>
        <dbReference type="SAM" id="MobiDB-lite"/>
    </source>
</evidence>
<comment type="caution">
    <text evidence="4">The sequence shown here is derived from an EMBL/GenBank/DDBJ whole genome shotgun (WGS) entry which is preliminary data.</text>
</comment>
<proteinExistence type="predicted"/>
<gene>
    <name evidence="4" type="ORF">HNQ52_001647</name>
</gene>
<dbReference type="PANTHER" id="PTHR21240:SF28">
    <property type="entry name" value="ISO-OROTATE DECARBOXYLASE (EUROFUNG)"/>
    <property type="match status" value="1"/>
</dbReference>
<evidence type="ECO:0000313" key="5">
    <source>
        <dbReference type="Proteomes" id="UP000521199"/>
    </source>
</evidence>
<dbReference type="InterPro" id="IPR006680">
    <property type="entry name" value="Amidohydro-rel"/>
</dbReference>
<keyword evidence="5" id="KW-1185">Reference proteome</keyword>
<dbReference type="SUPFAM" id="SSF51556">
    <property type="entry name" value="Metallo-dependent hydrolases"/>
    <property type="match status" value="1"/>
</dbReference>
<dbReference type="Proteomes" id="UP000521199">
    <property type="component" value="Unassembled WGS sequence"/>
</dbReference>
<dbReference type="GO" id="GO:0016787">
    <property type="term" value="F:hydrolase activity"/>
    <property type="evidence" value="ECO:0007669"/>
    <property type="project" value="InterPro"/>
</dbReference>
<sequence>MPLTPGCQRVVHGSASVKCRHPGNVAKSPRSQPVDSNDFELERTTPRNLPRLEGDSMKSIHLALLMALLAAPVVARERLPVIDMHLHAYAMDEFPPGVPACPGDQHVLVPTIDPRAEVDFGSFATCKRPIFAAKDDADLRDRSLAALRKHNVRRAVTSGPVERVDDWRKAEGGHRLIPGVEFGTRQDRSIAELRKLHAEGKLAVLGEGYMQYRGHRPDDSRYEPYFALAEELDIPVAVHLGEGPPAAARIPGYETYRASLGSPFLLEDVLRKHPRLRIYVMHYGSPMVDEMIAMMFTHPNLYVDVACNAGSFPRAQFHAALRRMVDAGLVKRILFGSDQMYWPDFIGESIEAIDTATFLSAADKRDILYNNAARFLRLSEADIARDHDRKPAKPASD</sequence>
<dbReference type="RefSeq" id="WP_221281977.1">
    <property type="nucleotide sequence ID" value="NZ_JACHHP010000002.1"/>
</dbReference>
<dbReference type="PANTHER" id="PTHR21240">
    <property type="entry name" value="2-AMINO-3-CARBOXYLMUCONATE-6-SEMIALDEHYDE DECARBOXYLASE"/>
    <property type="match status" value="1"/>
</dbReference>
<organism evidence="4 5">
    <name type="scientific">Chiayiivirga flava</name>
    <dbReference type="NCBI Taxonomy" id="659595"/>
    <lineage>
        <taxon>Bacteria</taxon>
        <taxon>Pseudomonadati</taxon>
        <taxon>Pseudomonadota</taxon>
        <taxon>Gammaproteobacteria</taxon>
        <taxon>Lysobacterales</taxon>
        <taxon>Lysobacteraceae</taxon>
        <taxon>Chiayiivirga</taxon>
    </lineage>
</organism>
<evidence type="ECO:0000256" key="1">
    <source>
        <dbReference type="ARBA" id="ARBA00023239"/>
    </source>
</evidence>
<dbReference type="GO" id="GO:0005737">
    <property type="term" value="C:cytoplasm"/>
    <property type="evidence" value="ECO:0007669"/>
    <property type="project" value="TreeGrafter"/>
</dbReference>
<protein>
    <recommendedName>
        <fullName evidence="3">Amidohydrolase-related domain-containing protein</fullName>
    </recommendedName>
</protein>
<dbReference type="EMBL" id="JACHHP010000002">
    <property type="protein sequence ID" value="MBB5208118.1"/>
    <property type="molecule type" value="Genomic_DNA"/>
</dbReference>
<dbReference type="GO" id="GO:0019748">
    <property type="term" value="P:secondary metabolic process"/>
    <property type="evidence" value="ECO:0007669"/>
    <property type="project" value="TreeGrafter"/>
</dbReference>
<dbReference type="Pfam" id="PF04909">
    <property type="entry name" value="Amidohydro_2"/>
    <property type="match status" value="1"/>
</dbReference>
<reference evidence="4 5" key="1">
    <citation type="submission" date="2020-08" db="EMBL/GenBank/DDBJ databases">
        <title>Genomic Encyclopedia of Type Strains, Phase IV (KMG-IV): sequencing the most valuable type-strain genomes for metagenomic binning, comparative biology and taxonomic classification.</title>
        <authorList>
            <person name="Goeker M."/>
        </authorList>
    </citation>
    <scope>NUCLEOTIDE SEQUENCE [LARGE SCALE GENOMIC DNA]</scope>
    <source>
        <strain evidence="4 5">DSM 24163</strain>
    </source>
</reference>
<evidence type="ECO:0000259" key="3">
    <source>
        <dbReference type="Pfam" id="PF04909"/>
    </source>
</evidence>
<feature type="domain" description="Amidohydrolase-related" evidence="3">
    <location>
        <begin position="82"/>
        <end position="378"/>
    </location>
</feature>
<dbReference type="InterPro" id="IPR032465">
    <property type="entry name" value="ACMSD"/>
</dbReference>
<dbReference type="Gene3D" id="3.20.20.140">
    <property type="entry name" value="Metal-dependent hydrolases"/>
    <property type="match status" value="1"/>
</dbReference>
<dbReference type="AlphaFoldDB" id="A0A7W8G0T5"/>
<keyword evidence="1" id="KW-0456">Lyase</keyword>
<feature type="region of interest" description="Disordered" evidence="2">
    <location>
        <begin position="19"/>
        <end position="38"/>
    </location>
</feature>
<dbReference type="GO" id="GO:0016831">
    <property type="term" value="F:carboxy-lyase activity"/>
    <property type="evidence" value="ECO:0007669"/>
    <property type="project" value="InterPro"/>
</dbReference>
<evidence type="ECO:0000313" key="4">
    <source>
        <dbReference type="EMBL" id="MBB5208118.1"/>
    </source>
</evidence>
<dbReference type="InterPro" id="IPR032466">
    <property type="entry name" value="Metal_Hydrolase"/>
</dbReference>
<dbReference type="CDD" id="cd01292">
    <property type="entry name" value="metallo-dependent_hydrolases"/>
    <property type="match status" value="1"/>
</dbReference>
<accession>A0A7W8G0T5</accession>
<name>A0A7W8G0T5_9GAMM</name>